<dbReference type="AlphaFoldDB" id="A0A538T7G3"/>
<dbReference type="Proteomes" id="UP000316852">
    <property type="component" value="Unassembled WGS sequence"/>
</dbReference>
<sequence>MNVPPGPGSKDRKNSTIRRDKSFDVDQSRATMGFASAQSLDVLRYIATQQESDEMGRLKGEEERKAFWDSFWRKRDPTPETPENEARDEFYQRVQYANQHFSTGSPGWKTDMGRIYVSYGPPDEVVRNPFNFDRPPEEIWYYYRERKTFVFVDRDGFGRYELVSTPSSP</sequence>
<feature type="region of interest" description="Disordered" evidence="1">
    <location>
        <begin position="1"/>
        <end position="24"/>
    </location>
</feature>
<feature type="domain" description="GWxTD" evidence="2">
    <location>
        <begin position="40"/>
        <end position="153"/>
    </location>
</feature>
<name>A0A538T7G3_UNCEI</name>
<dbReference type="NCBIfam" id="TIGR04514">
    <property type="entry name" value="GWxTD_dom"/>
    <property type="match status" value="1"/>
</dbReference>
<evidence type="ECO:0000256" key="1">
    <source>
        <dbReference type="SAM" id="MobiDB-lite"/>
    </source>
</evidence>
<feature type="compositionally biased region" description="Basic and acidic residues" evidence="1">
    <location>
        <begin position="9"/>
        <end position="24"/>
    </location>
</feature>
<accession>A0A538T7G3</accession>
<evidence type="ECO:0000313" key="4">
    <source>
        <dbReference type="Proteomes" id="UP000316852"/>
    </source>
</evidence>
<evidence type="ECO:0000313" key="3">
    <source>
        <dbReference type="EMBL" id="TMQ59566.1"/>
    </source>
</evidence>
<dbReference type="InterPro" id="IPR030959">
    <property type="entry name" value="GWxTD_dom"/>
</dbReference>
<protein>
    <submittedName>
        <fullName evidence="3">GWxTD domain-containing protein</fullName>
    </submittedName>
</protein>
<gene>
    <name evidence="3" type="ORF">E6K76_04505</name>
</gene>
<comment type="caution">
    <text evidence="3">The sequence shown here is derived from an EMBL/GenBank/DDBJ whole genome shotgun (WGS) entry which is preliminary data.</text>
</comment>
<proteinExistence type="predicted"/>
<organism evidence="3 4">
    <name type="scientific">Eiseniibacteriota bacterium</name>
    <dbReference type="NCBI Taxonomy" id="2212470"/>
    <lineage>
        <taxon>Bacteria</taxon>
        <taxon>Candidatus Eiseniibacteriota</taxon>
    </lineage>
</organism>
<reference evidence="3 4" key="1">
    <citation type="journal article" date="2019" name="Nat. Microbiol.">
        <title>Mediterranean grassland soil C-N compound turnover is dependent on rainfall and depth, and is mediated by genomically divergent microorganisms.</title>
        <authorList>
            <person name="Diamond S."/>
            <person name="Andeer P.F."/>
            <person name="Li Z."/>
            <person name="Crits-Christoph A."/>
            <person name="Burstein D."/>
            <person name="Anantharaman K."/>
            <person name="Lane K.R."/>
            <person name="Thomas B.C."/>
            <person name="Pan C."/>
            <person name="Northen T.R."/>
            <person name="Banfield J.F."/>
        </authorList>
    </citation>
    <scope>NUCLEOTIDE SEQUENCE [LARGE SCALE GENOMIC DNA]</scope>
    <source>
        <strain evidence="3">WS_6</strain>
    </source>
</reference>
<dbReference type="Pfam" id="PF20094">
    <property type="entry name" value="GWxTD_dom"/>
    <property type="match status" value="1"/>
</dbReference>
<evidence type="ECO:0000259" key="2">
    <source>
        <dbReference type="Pfam" id="PF20094"/>
    </source>
</evidence>
<dbReference type="EMBL" id="VBOW01000021">
    <property type="protein sequence ID" value="TMQ59566.1"/>
    <property type="molecule type" value="Genomic_DNA"/>
</dbReference>